<keyword evidence="4 6" id="KW-1133">Transmembrane helix</keyword>
<dbReference type="InterPro" id="IPR032816">
    <property type="entry name" value="VTT_dom"/>
</dbReference>
<dbReference type="HOGENOM" id="CLU_1255476_0_0_6"/>
<name>W0DS32_9GAMM</name>
<evidence type="ECO:0000256" key="5">
    <source>
        <dbReference type="ARBA" id="ARBA00023136"/>
    </source>
</evidence>
<organism evidence="9 10">
    <name type="scientific">Thioalkalivibrio paradoxus ARh 1</name>
    <dbReference type="NCBI Taxonomy" id="713585"/>
    <lineage>
        <taxon>Bacteria</taxon>
        <taxon>Pseudomonadati</taxon>
        <taxon>Pseudomonadota</taxon>
        <taxon>Gammaproteobacteria</taxon>
        <taxon>Chromatiales</taxon>
        <taxon>Ectothiorhodospiraceae</taxon>
        <taxon>Thioalkalivibrio</taxon>
    </lineage>
</organism>
<keyword evidence="5 6" id="KW-0472">Membrane</keyword>
<evidence type="ECO:0000256" key="4">
    <source>
        <dbReference type="ARBA" id="ARBA00022989"/>
    </source>
</evidence>
<evidence type="ECO:0000259" key="8">
    <source>
        <dbReference type="Pfam" id="PF09335"/>
    </source>
</evidence>
<dbReference type="AlphaFoldDB" id="W0DS32"/>
<keyword evidence="10" id="KW-1185">Reference proteome</keyword>
<feature type="transmembrane region" description="Helical" evidence="6">
    <location>
        <begin position="171"/>
        <end position="187"/>
    </location>
</feature>
<protein>
    <recommendedName>
        <fullName evidence="6">TVP38/TMEM64 family membrane protein</fullName>
    </recommendedName>
</protein>
<comment type="subcellular location">
    <subcellularLocation>
        <location evidence="1 6">Cell membrane</location>
        <topology evidence="1 6">Multi-pass membrane protein</topology>
    </subcellularLocation>
</comment>
<dbReference type="GO" id="GO:0005886">
    <property type="term" value="C:plasma membrane"/>
    <property type="evidence" value="ECO:0007669"/>
    <property type="project" value="UniProtKB-SubCell"/>
</dbReference>
<feature type="transmembrane region" description="Helical" evidence="6">
    <location>
        <begin position="194"/>
        <end position="214"/>
    </location>
</feature>
<dbReference type="RefSeq" id="WP_006747487.1">
    <property type="nucleotide sequence ID" value="NZ_CP007029.1"/>
</dbReference>
<dbReference type="Proteomes" id="UP000005289">
    <property type="component" value="Chromosome"/>
</dbReference>
<evidence type="ECO:0000256" key="3">
    <source>
        <dbReference type="ARBA" id="ARBA00022692"/>
    </source>
</evidence>
<evidence type="ECO:0000256" key="7">
    <source>
        <dbReference type="SAM" id="MobiDB-lite"/>
    </source>
</evidence>
<dbReference type="STRING" id="713585.THITH_08835"/>
<keyword evidence="3 6" id="KW-0812">Transmembrane</keyword>
<keyword evidence="2 6" id="KW-1003">Cell membrane</keyword>
<dbReference type="InterPro" id="IPR015414">
    <property type="entry name" value="TMEM64"/>
</dbReference>
<gene>
    <name evidence="9" type="ORF">THITH_08835</name>
</gene>
<feature type="transmembrane region" description="Helical" evidence="6">
    <location>
        <begin position="234"/>
        <end position="252"/>
    </location>
</feature>
<feature type="domain" description="VTT" evidence="8">
    <location>
        <begin position="98"/>
        <end position="215"/>
    </location>
</feature>
<comment type="similarity">
    <text evidence="6">Belongs to the TVP38/TMEM64 family.</text>
</comment>
<evidence type="ECO:0000313" key="10">
    <source>
        <dbReference type="Proteomes" id="UP000005289"/>
    </source>
</evidence>
<evidence type="ECO:0000256" key="6">
    <source>
        <dbReference type="RuleBase" id="RU366058"/>
    </source>
</evidence>
<reference evidence="9 10" key="1">
    <citation type="submission" date="2013-12" db="EMBL/GenBank/DDBJ databases">
        <authorList>
            <consortium name="DOE Joint Genome Institute"/>
            <person name="Muyzer G."/>
            <person name="Huntemann M."/>
            <person name="Han J."/>
            <person name="Chen A."/>
            <person name="Kyrpides N."/>
            <person name="Mavromatis K."/>
            <person name="Markowitz V."/>
            <person name="Palaniappan K."/>
            <person name="Ivanova N."/>
            <person name="Schaumberg A."/>
            <person name="Pati A."/>
            <person name="Liolios K."/>
            <person name="Nordberg H.P."/>
            <person name="Cantor M.N."/>
            <person name="Hua S.X."/>
            <person name="Woyke T."/>
        </authorList>
    </citation>
    <scope>NUCLEOTIDE SEQUENCE [LARGE SCALE GENOMIC DNA]</scope>
    <source>
        <strain evidence="9 10">ARh 1</strain>
    </source>
</reference>
<sequence>MPSSKTLQPPRSDNGGIAVHPAGGQPHAPASKVRWWWLAVVGLALLAGAGAAAQFGPSLLGWTADSQAALRLWVEVWPLAAAVIYVLVVTVGKVTPFPGGFLLMFSGGFLFGPGLGAVLSALGSAFSAVMIAALGRRLFHEPIHRRWGARLASVTPGVTANGFHFILAARLFPLVPAWAVNIVPVIFPIPLKRVLLATFLGLLPLSFVVATLGHQVSSIAAAGEFALSDVLTPQLLLALAALAALALLAPLLRTRRARS</sequence>
<accession>W0DS32</accession>
<evidence type="ECO:0000313" key="9">
    <source>
        <dbReference type="EMBL" id="AHF00083.1"/>
    </source>
</evidence>
<evidence type="ECO:0000256" key="2">
    <source>
        <dbReference type="ARBA" id="ARBA00022475"/>
    </source>
</evidence>
<dbReference type="KEGG" id="tti:THITH_08835"/>
<feature type="transmembrane region" description="Helical" evidence="6">
    <location>
        <begin position="72"/>
        <end position="91"/>
    </location>
</feature>
<proteinExistence type="inferred from homology"/>
<feature type="transmembrane region" description="Helical" evidence="6">
    <location>
        <begin position="35"/>
        <end position="60"/>
    </location>
</feature>
<feature type="region of interest" description="Disordered" evidence="7">
    <location>
        <begin position="1"/>
        <end position="25"/>
    </location>
</feature>
<evidence type="ECO:0000256" key="1">
    <source>
        <dbReference type="ARBA" id="ARBA00004651"/>
    </source>
</evidence>
<dbReference type="EMBL" id="CP007029">
    <property type="protein sequence ID" value="AHF00083.1"/>
    <property type="molecule type" value="Genomic_DNA"/>
</dbReference>
<dbReference type="PANTHER" id="PTHR12677">
    <property type="entry name" value="GOLGI APPARATUS MEMBRANE PROTEIN TVP38-RELATED"/>
    <property type="match status" value="1"/>
</dbReference>
<dbReference type="PANTHER" id="PTHR12677:SF59">
    <property type="entry name" value="GOLGI APPARATUS MEMBRANE PROTEIN TVP38-RELATED"/>
    <property type="match status" value="1"/>
</dbReference>
<dbReference type="Pfam" id="PF09335">
    <property type="entry name" value="VTT_dom"/>
    <property type="match status" value="1"/>
</dbReference>
<feature type="compositionally biased region" description="Polar residues" evidence="7">
    <location>
        <begin position="1"/>
        <end position="11"/>
    </location>
</feature>